<keyword evidence="3" id="KW-1003">Cell membrane</keyword>
<keyword evidence="7 14" id="KW-0378">Hydrolase</keyword>
<feature type="transmembrane region" description="Helical" evidence="12">
    <location>
        <begin position="273"/>
        <end position="293"/>
    </location>
</feature>
<dbReference type="EC" id="3.4.24.-" evidence="14"/>
<feature type="transmembrane region" description="Helical" evidence="12">
    <location>
        <begin position="627"/>
        <end position="648"/>
    </location>
</feature>
<evidence type="ECO:0000313" key="15">
    <source>
        <dbReference type="Proteomes" id="UP001237156"/>
    </source>
</evidence>
<feature type="transmembrane region" description="Helical" evidence="12">
    <location>
        <begin position="183"/>
        <end position="206"/>
    </location>
</feature>
<dbReference type="Pfam" id="PF01435">
    <property type="entry name" value="Peptidase_M48"/>
    <property type="match status" value="1"/>
</dbReference>
<protein>
    <submittedName>
        <fullName evidence="14">M48 family metalloprotease</fullName>
        <ecNumber evidence="14">3.4.24.-</ecNumber>
    </submittedName>
</protein>
<dbReference type="PANTHER" id="PTHR43221">
    <property type="entry name" value="PROTEASE HTPX"/>
    <property type="match status" value="1"/>
</dbReference>
<dbReference type="GO" id="GO:0006508">
    <property type="term" value="P:proteolysis"/>
    <property type="evidence" value="ECO:0007669"/>
    <property type="project" value="UniProtKB-KW"/>
</dbReference>
<dbReference type="Gene3D" id="3.30.2010.10">
    <property type="entry name" value="Metalloproteases ('zincins'), catalytic domain"/>
    <property type="match status" value="1"/>
</dbReference>
<dbReference type="GO" id="GO:0004222">
    <property type="term" value="F:metalloendopeptidase activity"/>
    <property type="evidence" value="ECO:0007669"/>
    <property type="project" value="InterPro"/>
</dbReference>
<feature type="transmembrane region" description="Helical" evidence="12">
    <location>
        <begin position="83"/>
        <end position="103"/>
    </location>
</feature>
<dbReference type="PANTHER" id="PTHR43221:SF1">
    <property type="entry name" value="PROTEASE HTPX"/>
    <property type="match status" value="1"/>
</dbReference>
<name>A0AAW6RIF9_9BURK</name>
<evidence type="ECO:0000256" key="7">
    <source>
        <dbReference type="ARBA" id="ARBA00022801"/>
    </source>
</evidence>
<comment type="cofactor">
    <cofactor evidence="1">
        <name>Zn(2+)</name>
        <dbReference type="ChEBI" id="CHEBI:29105"/>
    </cofactor>
</comment>
<evidence type="ECO:0000256" key="3">
    <source>
        <dbReference type="ARBA" id="ARBA00022475"/>
    </source>
</evidence>
<comment type="subcellular location">
    <subcellularLocation>
        <location evidence="2">Cell membrane</location>
        <topology evidence="2">Multi-pass membrane protein</topology>
    </subcellularLocation>
</comment>
<feature type="transmembrane region" description="Helical" evidence="12">
    <location>
        <begin position="234"/>
        <end position="261"/>
    </location>
</feature>
<feature type="domain" description="Peptidase M48" evidence="13">
    <location>
        <begin position="375"/>
        <end position="547"/>
    </location>
</feature>
<keyword evidence="9 12" id="KW-1133">Transmembrane helix</keyword>
<accession>A0AAW6RIF9</accession>
<dbReference type="GO" id="GO:0005886">
    <property type="term" value="C:plasma membrane"/>
    <property type="evidence" value="ECO:0007669"/>
    <property type="project" value="UniProtKB-SubCell"/>
</dbReference>
<dbReference type="AlphaFoldDB" id="A0AAW6RIF9"/>
<reference evidence="14 15" key="1">
    <citation type="submission" date="2023-04" db="EMBL/GenBank/DDBJ databases">
        <title>Ottowia paracancer sp. nov., isolated from human stomach.</title>
        <authorList>
            <person name="Song Y."/>
        </authorList>
    </citation>
    <scope>NUCLEOTIDE SEQUENCE [LARGE SCALE GENOMIC DNA]</scope>
    <source>
        <strain evidence="14 15">10c7w1</strain>
    </source>
</reference>
<keyword evidence="11 12" id="KW-0472">Membrane</keyword>
<evidence type="ECO:0000256" key="9">
    <source>
        <dbReference type="ARBA" id="ARBA00022989"/>
    </source>
</evidence>
<evidence type="ECO:0000256" key="6">
    <source>
        <dbReference type="ARBA" id="ARBA00022723"/>
    </source>
</evidence>
<keyword evidence="5 12" id="KW-0812">Transmembrane</keyword>
<comment type="caution">
    <text evidence="14">The sequence shown here is derived from an EMBL/GenBank/DDBJ whole genome shotgun (WGS) entry which is preliminary data.</text>
</comment>
<evidence type="ECO:0000256" key="1">
    <source>
        <dbReference type="ARBA" id="ARBA00001947"/>
    </source>
</evidence>
<keyword evidence="8" id="KW-0862">Zinc</keyword>
<dbReference type="CDD" id="cd07328">
    <property type="entry name" value="M48_Ste24p_like"/>
    <property type="match status" value="1"/>
</dbReference>
<evidence type="ECO:0000313" key="14">
    <source>
        <dbReference type="EMBL" id="MDG9699929.1"/>
    </source>
</evidence>
<keyword evidence="4" id="KW-0645">Protease</keyword>
<evidence type="ECO:0000259" key="13">
    <source>
        <dbReference type="Pfam" id="PF01435"/>
    </source>
</evidence>
<keyword evidence="10 14" id="KW-0482">Metalloprotease</keyword>
<evidence type="ECO:0000256" key="5">
    <source>
        <dbReference type="ARBA" id="ARBA00022692"/>
    </source>
</evidence>
<gene>
    <name evidence="14" type="ORF">QB898_09440</name>
</gene>
<dbReference type="InterPro" id="IPR050083">
    <property type="entry name" value="HtpX_protease"/>
</dbReference>
<sequence>MRSQTSGWPLCPQPLPGTALPLCYGLYLFATIARFGSSGFAAVPPATAIGFFPLPCQRLPRMFQYLSDLLFKFLQNLPRIVRVLLWAVALPLAVAAVGAWQLALYPDGQAQRQEEIRQLEGIQADLQAALQARPAAPLLAEVTDEQQVGQAAQMQVERRLQRLREEAAAAPDGDERAVRLVRLAAQVTVAAGVAAALWGGLGIWAARRSGRRAMRSRDELISAFSRWRHGLGRYLGLLLALLALALVALLVARAAAMWAALAGDGAARSHMRGGVWMLLLVAFAALGALAALWRLRHAMPEADEPGEVLGMLLSHGQAPGLWRHVTDLARRVGTAPPDHMVLGMTESFYVTCARQRVMPGGQLLEGRTLHLPLTYLSLLRRDETDAILAHELGHFLGEDSAYSVRFAPMYASMMHALDSVAEGDEDGISWGCISAVIFGEYVLESFHRAVSHWSRVRELQADAVSARVAGPEAAARALVHVSALEPVVYERLSAIARRPAEAGQDLIAMLQADVQAHPLQTHDLDAEAATSHPFDSHPPTLERLRALGALPEGSGSGSASALPALAAPDADSLAWVRSLFADSDAVQRQLLQDFKTDAAMHNEERRRELTEIRDQVHGEVIVHEGRFFLGLTAFITLGLGAAVCACVMHRAWHAALGLLAACAFFAFMTRWFWLRCRHPVMTLTPAALLLPGLAAPLAWGDIEDFSAEDIGNFFTITFQLTSEAALPVRQHGNYQRLSVKAKKRSVIAQMSSPRGLKRQRLLDLLVIYLRAWHASEALRQM</sequence>
<keyword evidence="15" id="KW-1185">Reference proteome</keyword>
<evidence type="ECO:0000256" key="11">
    <source>
        <dbReference type="ARBA" id="ARBA00023136"/>
    </source>
</evidence>
<dbReference type="GO" id="GO:0046872">
    <property type="term" value="F:metal ion binding"/>
    <property type="evidence" value="ECO:0007669"/>
    <property type="project" value="UniProtKB-KW"/>
</dbReference>
<keyword evidence="6" id="KW-0479">Metal-binding</keyword>
<evidence type="ECO:0000256" key="2">
    <source>
        <dbReference type="ARBA" id="ARBA00004651"/>
    </source>
</evidence>
<dbReference type="Proteomes" id="UP001237156">
    <property type="component" value="Unassembled WGS sequence"/>
</dbReference>
<evidence type="ECO:0000256" key="12">
    <source>
        <dbReference type="SAM" id="Phobius"/>
    </source>
</evidence>
<dbReference type="EMBL" id="JARVII010000019">
    <property type="protein sequence ID" value="MDG9699929.1"/>
    <property type="molecule type" value="Genomic_DNA"/>
</dbReference>
<evidence type="ECO:0000256" key="4">
    <source>
        <dbReference type="ARBA" id="ARBA00022670"/>
    </source>
</evidence>
<dbReference type="InterPro" id="IPR001915">
    <property type="entry name" value="Peptidase_M48"/>
</dbReference>
<proteinExistence type="predicted"/>
<organism evidence="14 15">
    <name type="scientific">Ottowia cancrivicina</name>
    <dbReference type="NCBI Taxonomy" id="3040346"/>
    <lineage>
        <taxon>Bacteria</taxon>
        <taxon>Pseudomonadati</taxon>
        <taxon>Pseudomonadota</taxon>
        <taxon>Betaproteobacteria</taxon>
        <taxon>Burkholderiales</taxon>
        <taxon>Comamonadaceae</taxon>
        <taxon>Ottowia</taxon>
    </lineage>
</organism>
<evidence type="ECO:0000256" key="8">
    <source>
        <dbReference type="ARBA" id="ARBA00022833"/>
    </source>
</evidence>
<evidence type="ECO:0000256" key="10">
    <source>
        <dbReference type="ARBA" id="ARBA00023049"/>
    </source>
</evidence>
<feature type="transmembrane region" description="Helical" evidence="12">
    <location>
        <begin position="654"/>
        <end position="673"/>
    </location>
</feature>